<feature type="active site" description="Proton acceptor" evidence="4">
    <location>
        <position position="161"/>
    </location>
</feature>
<gene>
    <name evidence="6" type="ORF">H8R23_02365</name>
</gene>
<evidence type="ECO:0000313" key="7">
    <source>
        <dbReference type="Proteomes" id="UP000629963"/>
    </source>
</evidence>
<evidence type="ECO:0000256" key="1">
    <source>
        <dbReference type="ARBA" id="ARBA00022801"/>
    </source>
</evidence>
<dbReference type="InterPro" id="IPR050301">
    <property type="entry name" value="NTE"/>
</dbReference>
<dbReference type="InterPro" id="IPR002641">
    <property type="entry name" value="PNPLA_dom"/>
</dbReference>
<dbReference type="CDD" id="cd07205">
    <property type="entry name" value="Pat_PNPLA6_PNPLA7_NTE1_like"/>
    <property type="match status" value="1"/>
</dbReference>
<evidence type="ECO:0000313" key="6">
    <source>
        <dbReference type="EMBL" id="MBC5840237.1"/>
    </source>
</evidence>
<dbReference type="Proteomes" id="UP000629963">
    <property type="component" value="Unassembled WGS sequence"/>
</dbReference>
<dbReference type="InterPro" id="IPR016035">
    <property type="entry name" value="Acyl_Trfase/lysoPLipase"/>
</dbReference>
<evidence type="ECO:0000256" key="2">
    <source>
        <dbReference type="ARBA" id="ARBA00022963"/>
    </source>
</evidence>
<comment type="caution">
    <text evidence="6">The sequence shown here is derived from an EMBL/GenBank/DDBJ whole genome shotgun (WGS) entry which is preliminary data.</text>
</comment>
<accession>A0ABR7J449</accession>
<dbReference type="Pfam" id="PF01734">
    <property type="entry name" value="Patatin"/>
    <property type="match status" value="1"/>
</dbReference>
<keyword evidence="7" id="KW-1185">Reference proteome</keyword>
<feature type="short sequence motif" description="GXGXXG" evidence="4">
    <location>
        <begin position="19"/>
        <end position="24"/>
    </location>
</feature>
<proteinExistence type="predicted"/>
<feature type="domain" description="PNPLA" evidence="5">
    <location>
        <begin position="15"/>
        <end position="174"/>
    </location>
</feature>
<name>A0ABR7J449_9FLAO</name>
<dbReference type="Gene3D" id="3.40.1090.10">
    <property type="entry name" value="Cytosolic phospholipase A2 catalytic domain"/>
    <property type="match status" value="2"/>
</dbReference>
<sequence length="264" mass="29347">MESYKDIINSKSIGLALSGGGSKGLAHAGILKFLEENNIKPKAISGTSAGSVVGALYSWGKSPEEILTFFKSIYFFHWRHFTFKKAGLIDSESFKAYFTNIFEDAVIGDLKIPMKITATDMVKGRLKIFDSETKIVDALLASSAFPGIISPYEINNEPFSDGGILNHFPTDLLQGHCETIIGVYVSPIQKIEAKDLHSIRTVTTRAFDIFSANSNLQKFNICDWVIEPKELSIYSTFETNKTKMDLIFNIGYQAAKDSFEKQNP</sequence>
<evidence type="ECO:0000259" key="5">
    <source>
        <dbReference type="PROSITE" id="PS51635"/>
    </source>
</evidence>
<evidence type="ECO:0000256" key="4">
    <source>
        <dbReference type="PROSITE-ProRule" id="PRU01161"/>
    </source>
</evidence>
<organism evidence="6 7">
    <name type="scientific">Flavobacterium kayseriense</name>
    <dbReference type="NCBI Taxonomy" id="2764714"/>
    <lineage>
        <taxon>Bacteria</taxon>
        <taxon>Pseudomonadati</taxon>
        <taxon>Bacteroidota</taxon>
        <taxon>Flavobacteriia</taxon>
        <taxon>Flavobacteriales</taxon>
        <taxon>Flavobacteriaceae</taxon>
        <taxon>Flavobacterium</taxon>
    </lineage>
</organism>
<keyword evidence="2 4" id="KW-0442">Lipid degradation</keyword>
<protein>
    <submittedName>
        <fullName evidence="6">Patatin-like phospholipase family protein</fullName>
    </submittedName>
</protein>
<dbReference type="PANTHER" id="PTHR14226:SF78">
    <property type="entry name" value="SLR0060 PROTEIN"/>
    <property type="match status" value="1"/>
</dbReference>
<dbReference type="RefSeq" id="WP_187008822.1">
    <property type="nucleotide sequence ID" value="NZ_JACRUI010000001.1"/>
</dbReference>
<evidence type="ECO:0000256" key="3">
    <source>
        <dbReference type="ARBA" id="ARBA00023098"/>
    </source>
</evidence>
<keyword evidence="1 4" id="KW-0378">Hydrolase</keyword>
<feature type="short sequence motif" description="DGA/G" evidence="4">
    <location>
        <begin position="161"/>
        <end position="163"/>
    </location>
</feature>
<feature type="active site" description="Nucleophile" evidence="4">
    <location>
        <position position="48"/>
    </location>
</feature>
<reference evidence="6 7" key="1">
    <citation type="submission" date="2020-08" db="EMBL/GenBank/DDBJ databases">
        <title>Description of novel Flavobacterium F-380 isolate.</title>
        <authorList>
            <person name="Saticioglu I.B."/>
            <person name="Duman M."/>
            <person name="Altun S."/>
        </authorList>
    </citation>
    <scope>NUCLEOTIDE SEQUENCE [LARGE SCALE GENOMIC DNA]</scope>
    <source>
        <strain evidence="6 7">F-380</strain>
    </source>
</reference>
<dbReference type="PANTHER" id="PTHR14226">
    <property type="entry name" value="NEUROPATHY TARGET ESTERASE/SWISS CHEESE D.MELANOGASTER"/>
    <property type="match status" value="1"/>
</dbReference>
<feature type="short sequence motif" description="GXSXG" evidence="4">
    <location>
        <begin position="46"/>
        <end position="50"/>
    </location>
</feature>
<dbReference type="EMBL" id="JACRUJ010000001">
    <property type="protein sequence ID" value="MBC5840237.1"/>
    <property type="molecule type" value="Genomic_DNA"/>
</dbReference>
<dbReference type="SUPFAM" id="SSF52151">
    <property type="entry name" value="FabD/lysophospholipase-like"/>
    <property type="match status" value="1"/>
</dbReference>
<keyword evidence="3 4" id="KW-0443">Lipid metabolism</keyword>
<dbReference type="PROSITE" id="PS51635">
    <property type="entry name" value="PNPLA"/>
    <property type="match status" value="1"/>
</dbReference>